<dbReference type="PANTHER" id="PTHR21349:SF0">
    <property type="entry name" value="LARGE RIBOSOMAL SUBUNIT PROTEIN BL21M"/>
    <property type="match status" value="1"/>
</dbReference>
<evidence type="ECO:0000256" key="4">
    <source>
        <dbReference type="ARBA" id="ARBA00044129"/>
    </source>
</evidence>
<dbReference type="InterPro" id="IPR001787">
    <property type="entry name" value="Ribosomal_bL21"/>
</dbReference>
<proteinExistence type="inferred from homology"/>
<dbReference type="Pfam" id="PF00829">
    <property type="entry name" value="Ribosomal_L21p"/>
    <property type="match status" value="1"/>
</dbReference>
<dbReference type="OrthoDB" id="5994at2759"/>
<dbReference type="HAMAP" id="MF_01363">
    <property type="entry name" value="Ribosomal_bL21"/>
    <property type="match status" value="1"/>
</dbReference>
<feature type="region of interest" description="Disordered" evidence="5">
    <location>
        <begin position="48"/>
        <end position="84"/>
    </location>
</feature>
<dbReference type="AlphaFoldDB" id="A0A9N9BWU9"/>
<dbReference type="InterPro" id="IPR036164">
    <property type="entry name" value="bL21-like_sf"/>
</dbReference>
<dbReference type="InterPro" id="IPR028909">
    <property type="entry name" value="bL21-like"/>
</dbReference>
<evidence type="ECO:0000313" key="7">
    <source>
        <dbReference type="Proteomes" id="UP000789570"/>
    </source>
</evidence>
<name>A0A9N9BWU9_9GLOM</name>
<keyword evidence="7" id="KW-1185">Reference proteome</keyword>
<feature type="compositionally biased region" description="Pro residues" evidence="5">
    <location>
        <begin position="60"/>
        <end position="80"/>
    </location>
</feature>
<reference evidence="6" key="1">
    <citation type="submission" date="2021-06" db="EMBL/GenBank/DDBJ databases">
        <authorList>
            <person name="Kallberg Y."/>
            <person name="Tangrot J."/>
            <person name="Rosling A."/>
        </authorList>
    </citation>
    <scope>NUCLEOTIDE SEQUENCE</scope>
    <source>
        <strain evidence="6">UK204</strain>
    </source>
</reference>
<sequence>MILNQKNFLPIYNLSKIFINSITRIDNVRSPQKIDNTLKAVHNSKPLSRLITSTTTPEPLTSPLPPPSHSLPPSKYPPHTPSFSTTTKEYLDRLRDQLHYYAVIEIRSQKFLITKNDLVIAHRLRDLDVGDEIKLNRVLELGSKDYTIKGKPLVSEAFYNIKATVVEQPKGPFIEIFKKKRRNRHRKRVTHKQTYTVLRISEVEVNKLI</sequence>
<evidence type="ECO:0000256" key="3">
    <source>
        <dbReference type="ARBA" id="ARBA00023274"/>
    </source>
</evidence>
<dbReference type="GO" id="GO:0006412">
    <property type="term" value="P:translation"/>
    <property type="evidence" value="ECO:0007669"/>
    <property type="project" value="InterPro"/>
</dbReference>
<keyword evidence="3" id="KW-0687">Ribonucleoprotein</keyword>
<organism evidence="6 7">
    <name type="scientific">Funneliformis caledonium</name>
    <dbReference type="NCBI Taxonomy" id="1117310"/>
    <lineage>
        <taxon>Eukaryota</taxon>
        <taxon>Fungi</taxon>
        <taxon>Fungi incertae sedis</taxon>
        <taxon>Mucoromycota</taxon>
        <taxon>Glomeromycotina</taxon>
        <taxon>Glomeromycetes</taxon>
        <taxon>Glomerales</taxon>
        <taxon>Glomeraceae</taxon>
        <taxon>Funneliformis</taxon>
    </lineage>
</organism>
<dbReference type="Proteomes" id="UP000789570">
    <property type="component" value="Unassembled WGS sequence"/>
</dbReference>
<dbReference type="PANTHER" id="PTHR21349">
    <property type="entry name" value="50S RIBOSOMAL PROTEIN L21"/>
    <property type="match status" value="1"/>
</dbReference>
<dbReference type="GO" id="GO:0003735">
    <property type="term" value="F:structural constituent of ribosome"/>
    <property type="evidence" value="ECO:0007669"/>
    <property type="project" value="InterPro"/>
</dbReference>
<comment type="caution">
    <text evidence="6">The sequence shown here is derived from an EMBL/GenBank/DDBJ whole genome shotgun (WGS) entry which is preliminary data.</text>
</comment>
<evidence type="ECO:0000256" key="5">
    <source>
        <dbReference type="SAM" id="MobiDB-lite"/>
    </source>
</evidence>
<dbReference type="SUPFAM" id="SSF141091">
    <property type="entry name" value="L21p-like"/>
    <property type="match status" value="1"/>
</dbReference>
<dbReference type="EMBL" id="CAJVPQ010002046">
    <property type="protein sequence ID" value="CAG8581052.1"/>
    <property type="molecule type" value="Genomic_DNA"/>
</dbReference>
<evidence type="ECO:0000256" key="2">
    <source>
        <dbReference type="ARBA" id="ARBA00022980"/>
    </source>
</evidence>
<dbReference type="GO" id="GO:0005762">
    <property type="term" value="C:mitochondrial large ribosomal subunit"/>
    <property type="evidence" value="ECO:0007669"/>
    <property type="project" value="TreeGrafter"/>
</dbReference>
<protein>
    <recommendedName>
        <fullName evidence="4">Large ribosomal subunit protein bL21m</fullName>
    </recommendedName>
</protein>
<dbReference type="GO" id="GO:0003723">
    <property type="term" value="F:RNA binding"/>
    <property type="evidence" value="ECO:0007669"/>
    <property type="project" value="InterPro"/>
</dbReference>
<keyword evidence="2" id="KW-0689">Ribosomal protein</keyword>
<dbReference type="NCBIfam" id="TIGR00061">
    <property type="entry name" value="L21"/>
    <property type="match status" value="1"/>
</dbReference>
<accession>A0A9N9BWU9</accession>
<comment type="similarity">
    <text evidence="1">Belongs to the bacterial ribosomal protein bL21 family.</text>
</comment>
<gene>
    <name evidence="6" type="ORF">FCALED_LOCUS7596</name>
</gene>
<evidence type="ECO:0000313" key="6">
    <source>
        <dbReference type="EMBL" id="CAG8581052.1"/>
    </source>
</evidence>
<evidence type="ECO:0000256" key="1">
    <source>
        <dbReference type="ARBA" id="ARBA00008563"/>
    </source>
</evidence>